<evidence type="ECO:0000313" key="13">
    <source>
        <dbReference type="Proteomes" id="UP000321525"/>
    </source>
</evidence>
<comment type="subcellular location">
    <subcellularLocation>
        <location evidence="1">Cell inner membrane</location>
        <topology evidence="1">Single-pass membrane protein</topology>
    </subcellularLocation>
</comment>
<evidence type="ECO:0000256" key="4">
    <source>
        <dbReference type="ARBA" id="ARBA00022481"/>
    </source>
</evidence>
<dbReference type="GO" id="GO:0005886">
    <property type="term" value="C:plasma membrane"/>
    <property type="evidence" value="ECO:0007669"/>
    <property type="project" value="UniProtKB-SubCell"/>
</dbReference>
<dbReference type="SUPFAM" id="SSF54523">
    <property type="entry name" value="Pili subunits"/>
    <property type="match status" value="1"/>
</dbReference>
<evidence type="ECO:0000256" key="3">
    <source>
        <dbReference type="ARBA" id="ARBA00022475"/>
    </source>
</evidence>
<keyword evidence="13" id="KW-1185">Reference proteome</keyword>
<evidence type="ECO:0000256" key="8">
    <source>
        <dbReference type="ARBA" id="ARBA00023136"/>
    </source>
</evidence>
<sequence>MKHYSKNSTIVNGFTLIEVMLVIVLVGLMVSVVQFSASGDKAEETLELSSKRFAGVFNIAAEYGMLNNIELGLVIGKKGYQFLGYDGITWSDISDNELFSRYQLPEGVELILQLDDLPIDEPQLFDTASFNELQAANKDNDVDEEADTDDADNNIEKKILIPQIYILSGGEITPFSLRFQFIKNNYTEAKLYFKATGLYTTPITVEGPLFDDS</sequence>
<dbReference type="GO" id="GO:0015627">
    <property type="term" value="C:type II protein secretion system complex"/>
    <property type="evidence" value="ECO:0007669"/>
    <property type="project" value="InterPro"/>
</dbReference>
<evidence type="ECO:0000313" key="11">
    <source>
        <dbReference type="EMBL" id="TWX61232.1"/>
    </source>
</evidence>
<dbReference type="Proteomes" id="UP000321525">
    <property type="component" value="Unassembled WGS sequence"/>
</dbReference>
<accession>A0A5C6QG05</accession>
<keyword evidence="7 10" id="KW-1133">Transmembrane helix</keyword>
<evidence type="ECO:0000256" key="6">
    <source>
        <dbReference type="ARBA" id="ARBA00022692"/>
    </source>
</evidence>
<keyword evidence="5" id="KW-0997">Cell inner membrane</keyword>
<dbReference type="RefSeq" id="WP_146798787.1">
    <property type="nucleotide sequence ID" value="NZ_VOLP01000007.1"/>
</dbReference>
<name>A0A5C6QG05_9GAMM</name>
<keyword evidence="3" id="KW-1003">Cell membrane</keyword>
<dbReference type="Proteomes" id="UP000321917">
    <property type="component" value="Unassembled WGS sequence"/>
</dbReference>
<dbReference type="NCBIfam" id="TIGR01708">
    <property type="entry name" value="typeII_sec_gspH"/>
    <property type="match status" value="1"/>
</dbReference>
<reference evidence="12 14" key="1">
    <citation type="submission" date="2019-07" db="EMBL/GenBank/DDBJ databases">
        <title>Genomes of sea-ice associated Colwellia species.</title>
        <authorList>
            <person name="Bowman J.P."/>
        </authorList>
    </citation>
    <scope>NUCLEOTIDE SEQUENCE [LARGE SCALE GENOMIC DNA]</scope>
    <source>
        <strain evidence="11 13">ACAM 607</strain>
        <strain evidence="12 14">IC036</strain>
    </source>
</reference>
<dbReference type="AlphaFoldDB" id="A0A5C6QG05"/>
<dbReference type="InterPro" id="IPR002416">
    <property type="entry name" value="T2SS_protein-GspH"/>
</dbReference>
<evidence type="ECO:0000256" key="1">
    <source>
        <dbReference type="ARBA" id="ARBA00004377"/>
    </source>
</evidence>
<proteinExistence type="predicted"/>
<dbReference type="InterPro" id="IPR049875">
    <property type="entry name" value="TypeII_GspH"/>
</dbReference>
<dbReference type="InterPro" id="IPR045584">
    <property type="entry name" value="Pilin-like"/>
</dbReference>
<dbReference type="PRINTS" id="PR00885">
    <property type="entry name" value="BCTERIALGSPH"/>
</dbReference>
<dbReference type="EMBL" id="VOLQ01000012">
    <property type="protein sequence ID" value="TWX67721.1"/>
    <property type="molecule type" value="Genomic_DNA"/>
</dbReference>
<evidence type="ECO:0000256" key="7">
    <source>
        <dbReference type="ARBA" id="ARBA00022989"/>
    </source>
</evidence>
<keyword evidence="4" id="KW-0488">Methylation</keyword>
<evidence type="ECO:0000256" key="10">
    <source>
        <dbReference type="SAM" id="Phobius"/>
    </source>
</evidence>
<keyword evidence="6 10" id="KW-0812">Transmembrane</keyword>
<dbReference type="OrthoDB" id="5730913at2"/>
<evidence type="ECO:0000256" key="2">
    <source>
        <dbReference type="ARBA" id="ARBA00021549"/>
    </source>
</evidence>
<evidence type="ECO:0000313" key="14">
    <source>
        <dbReference type="Proteomes" id="UP000321917"/>
    </source>
</evidence>
<dbReference type="NCBIfam" id="TIGR02532">
    <property type="entry name" value="IV_pilin_GFxxxE"/>
    <property type="match status" value="1"/>
</dbReference>
<evidence type="ECO:0000256" key="5">
    <source>
        <dbReference type="ARBA" id="ARBA00022519"/>
    </source>
</evidence>
<feature type="transmembrane region" description="Helical" evidence="10">
    <location>
        <begin position="12"/>
        <end position="33"/>
    </location>
</feature>
<comment type="caution">
    <text evidence="12">The sequence shown here is derived from an EMBL/GenBank/DDBJ whole genome shotgun (WGS) entry which is preliminary data.</text>
</comment>
<evidence type="ECO:0000256" key="9">
    <source>
        <dbReference type="ARBA" id="ARBA00030775"/>
    </source>
</evidence>
<keyword evidence="8 10" id="KW-0472">Membrane</keyword>
<dbReference type="GO" id="GO:0015628">
    <property type="term" value="P:protein secretion by the type II secretion system"/>
    <property type="evidence" value="ECO:0007669"/>
    <property type="project" value="InterPro"/>
</dbReference>
<dbReference type="Gene3D" id="3.55.40.10">
    <property type="entry name" value="minor pseudopilin epsh domain"/>
    <property type="match status" value="1"/>
</dbReference>
<evidence type="ECO:0000313" key="12">
    <source>
        <dbReference type="EMBL" id="TWX67721.1"/>
    </source>
</evidence>
<dbReference type="EMBL" id="VOLR01000006">
    <property type="protein sequence ID" value="TWX61232.1"/>
    <property type="molecule type" value="Genomic_DNA"/>
</dbReference>
<organism evidence="12 14">
    <name type="scientific">Colwellia hornerae</name>
    <dbReference type="NCBI Taxonomy" id="89402"/>
    <lineage>
        <taxon>Bacteria</taxon>
        <taxon>Pseudomonadati</taxon>
        <taxon>Pseudomonadota</taxon>
        <taxon>Gammaproteobacteria</taxon>
        <taxon>Alteromonadales</taxon>
        <taxon>Colwelliaceae</taxon>
        <taxon>Colwellia</taxon>
    </lineage>
</organism>
<gene>
    <name evidence="12" type="primary">gspH</name>
    <name evidence="11" type="ORF">ESZ26_05690</name>
    <name evidence="12" type="ORF">ESZ27_08350</name>
</gene>
<dbReference type="InterPro" id="IPR012902">
    <property type="entry name" value="N_methyl_site"/>
</dbReference>
<protein>
    <recommendedName>
        <fullName evidence="2">Type II secretion system protein H</fullName>
    </recommendedName>
    <alternativeName>
        <fullName evidence="9">General secretion pathway protein H</fullName>
    </alternativeName>
</protein>